<reference evidence="1 2" key="1">
    <citation type="submission" date="2017-11" db="EMBL/GenBank/DDBJ databases">
        <title>Genome sequence of Pantoea cypripedii NE1.</title>
        <authorList>
            <person name="Nascimento F.X."/>
        </authorList>
    </citation>
    <scope>NUCLEOTIDE SEQUENCE [LARGE SCALE GENOMIC DNA]</scope>
    <source>
        <strain evidence="1 2">NE1</strain>
        <plasmid evidence="2">pne1a</plasmid>
    </source>
</reference>
<accession>A0A6B9G4F2</accession>
<evidence type="ECO:0000313" key="2">
    <source>
        <dbReference type="Proteomes" id="UP000502005"/>
    </source>
</evidence>
<protein>
    <submittedName>
        <fullName evidence="1">Uncharacterized protein</fullName>
    </submittedName>
</protein>
<dbReference type="Proteomes" id="UP000502005">
    <property type="component" value="Plasmid pNE1A"/>
</dbReference>
<sequence>MSDFTTWWDNVPQVGSKQSQMEQLLFQFERHEVGDLMAYQLREVLLLNGIIANITAASDALATVKATVSAEDQLWFDTYIQKNPVRRKRPVTGWVRTMLNAQGCPRLRQPALRRALLKIGVDVISTTLNILLRALKVEITEQQQTQVNLLWKKLSAEDCVISRLVMLMNMTEYQQLELHDNQLQKALAVNDHIMKSALSVFNATINDKQQRWFDKWFAANRRKLTHHTTSGALVILLSQTGRPPLEQGQLWRLLWTAGVTLGFASLSLALTIANESMMVSLTDEQKKHIKETWDRYSQPGGMSPEKIMGLTMIECKINAAQLSFVLSHAAIEVCPTSMHRSGLAAKTHLPAREVVNWATDNWKQLADQRIVAPFADKDKKFRVLKMLSQTGCPQALKEITTPALMHLMWEIGADVSFTTLSIALDIIARQSAASTSARPTAAGSQQDDAWLSTIPDEFGYQAMHEWDDLLDNPLLPSGTESL</sequence>
<geneLocation type="plasmid" evidence="2">
    <name>pne1a</name>
</geneLocation>
<keyword evidence="1" id="KW-0614">Plasmid</keyword>
<organism evidence="1 2">
    <name type="scientific">Pantoea cypripedii</name>
    <name type="common">Pectobacterium cypripedii</name>
    <name type="synonym">Erwinia cypripedii</name>
    <dbReference type="NCBI Taxonomy" id="55209"/>
    <lineage>
        <taxon>Bacteria</taxon>
        <taxon>Pseudomonadati</taxon>
        <taxon>Pseudomonadota</taxon>
        <taxon>Gammaproteobacteria</taxon>
        <taxon>Enterobacterales</taxon>
        <taxon>Erwiniaceae</taxon>
        <taxon>Pantoea</taxon>
    </lineage>
</organism>
<dbReference type="AlphaFoldDB" id="A0A6B9G4F2"/>
<dbReference type="EMBL" id="CP024769">
    <property type="protein sequence ID" value="QGY31742.1"/>
    <property type="molecule type" value="Genomic_DNA"/>
</dbReference>
<name>A0A6B9G4F2_PANCY</name>
<gene>
    <name evidence="1" type="ORF">CUN67_22425</name>
</gene>
<evidence type="ECO:0000313" key="1">
    <source>
        <dbReference type="EMBL" id="QGY31742.1"/>
    </source>
</evidence>
<proteinExistence type="predicted"/>